<dbReference type="GO" id="GO:0008236">
    <property type="term" value="F:serine-type peptidase activity"/>
    <property type="evidence" value="ECO:0007669"/>
    <property type="project" value="InterPro"/>
</dbReference>
<dbReference type="PANTHER" id="PTHR32060">
    <property type="entry name" value="TAIL-SPECIFIC PROTEASE"/>
    <property type="match status" value="1"/>
</dbReference>
<feature type="domain" description="PDZ" evidence="2">
    <location>
        <begin position="172"/>
        <end position="238"/>
    </location>
</feature>
<dbReference type="Gene3D" id="3.90.226.10">
    <property type="entry name" value="2-enoyl-CoA Hydratase, Chain A, domain 1"/>
    <property type="match status" value="1"/>
</dbReference>
<name>A0A845BKK0_9PROT</name>
<evidence type="ECO:0000313" key="3">
    <source>
        <dbReference type="EMBL" id="MXP63939.1"/>
    </source>
</evidence>
<dbReference type="Gene3D" id="2.30.42.10">
    <property type="match status" value="1"/>
</dbReference>
<dbReference type="Pfam" id="PF17820">
    <property type="entry name" value="PDZ_6"/>
    <property type="match status" value="1"/>
</dbReference>
<evidence type="ECO:0000259" key="2">
    <source>
        <dbReference type="PROSITE" id="PS50106"/>
    </source>
</evidence>
<dbReference type="SMART" id="SM00228">
    <property type="entry name" value="PDZ"/>
    <property type="match status" value="1"/>
</dbReference>
<comment type="caution">
    <text evidence="3">The sequence shown here is derived from an EMBL/GenBank/DDBJ whole genome shotgun (WGS) entry which is preliminary data.</text>
</comment>
<dbReference type="InterPro" id="IPR029045">
    <property type="entry name" value="ClpP/crotonase-like_dom_sf"/>
</dbReference>
<dbReference type="CDD" id="cd06782">
    <property type="entry name" value="cpPDZ_CPP-like"/>
    <property type="match status" value="1"/>
</dbReference>
<proteinExistence type="predicted"/>
<keyword evidence="1" id="KW-0732">Signal</keyword>
<dbReference type="InterPro" id="IPR005151">
    <property type="entry name" value="Tail-specific_protease"/>
</dbReference>
<dbReference type="SMART" id="SM00245">
    <property type="entry name" value="TSPc"/>
    <property type="match status" value="1"/>
</dbReference>
<dbReference type="Gene3D" id="3.30.750.44">
    <property type="match status" value="1"/>
</dbReference>
<dbReference type="AlphaFoldDB" id="A0A845BKK0"/>
<feature type="chain" id="PRO_5032816352" evidence="1">
    <location>
        <begin position="25"/>
        <end position="518"/>
    </location>
</feature>
<dbReference type="GO" id="GO:0004175">
    <property type="term" value="F:endopeptidase activity"/>
    <property type="evidence" value="ECO:0007669"/>
    <property type="project" value="TreeGrafter"/>
</dbReference>
<dbReference type="PROSITE" id="PS50106">
    <property type="entry name" value="PDZ"/>
    <property type="match status" value="1"/>
</dbReference>
<dbReference type="RefSeq" id="WP_160937060.1">
    <property type="nucleotide sequence ID" value="NZ_SNVJ01000008.1"/>
</dbReference>
<reference evidence="3 4" key="1">
    <citation type="submission" date="2019-03" db="EMBL/GenBank/DDBJ databases">
        <title>Roseomonas sp. a novel Roseomonas species isolated from Sea whip Gorgonian.</title>
        <authorList>
            <person name="Li F."/>
            <person name="Pan X."/>
            <person name="Huang S."/>
            <person name="Li Z."/>
            <person name="Meng B."/>
        </authorList>
    </citation>
    <scope>NUCLEOTIDE SEQUENCE [LARGE SCALE GENOMIC DNA]</scope>
    <source>
        <strain evidence="3 4">M0104</strain>
    </source>
</reference>
<dbReference type="InterPro" id="IPR001478">
    <property type="entry name" value="PDZ"/>
</dbReference>
<dbReference type="InterPro" id="IPR036034">
    <property type="entry name" value="PDZ_sf"/>
</dbReference>
<sequence length="518" mass="54301">MANLARLVLGAFLLALAQPVAALAQPEAGFSRPQVRAVLQEAFSAIIERHLEEAAPAELALWSLRGLGAVDSQLSAQVEEGFLSLSLGARPLAVQPAPGLAQAALAPRRALRPPPAAEALAESLAQFYAAAWAASPLLRAAGAERMLQAGFDEVFNHLDPYSRYITADEAWQARQRRIGQSGLGLRIAAGGRNSVVVVALVPESVASRAGLREGDVLLSIDGIPVTARRLVEAAELLEGPADTDVQLEVQRGRQRFSVVLRRLSQALPGLRAEMQDNILWLRLSLFSATTTSQLADALNASTALGSPSRGVVLDLRGNRGGLLMQAMGVADAFLTRGVVAQSAGRHPDAQRIWRAEGSDLAQGRPVVVLVDGRTASAAEIAAAALSDQGRAVVVGSATLGKGLIQIVIPLPNGAEVLISWSRVLAPRGWPVQGLGVIPEVCTSLGLEATRAELQRLGEGIAPMGPVLARLRQARAPVPASEVAALRTACPPAEGRALDQEVAQYLINNPNAYAAALTP</sequence>
<dbReference type="GO" id="GO:0007165">
    <property type="term" value="P:signal transduction"/>
    <property type="evidence" value="ECO:0007669"/>
    <property type="project" value="TreeGrafter"/>
</dbReference>
<dbReference type="SUPFAM" id="SSF52096">
    <property type="entry name" value="ClpP/crotonase"/>
    <property type="match status" value="1"/>
</dbReference>
<dbReference type="EMBL" id="SNVJ01000008">
    <property type="protein sequence ID" value="MXP63939.1"/>
    <property type="molecule type" value="Genomic_DNA"/>
</dbReference>
<evidence type="ECO:0000313" key="4">
    <source>
        <dbReference type="Proteomes" id="UP000460715"/>
    </source>
</evidence>
<feature type="signal peptide" evidence="1">
    <location>
        <begin position="1"/>
        <end position="24"/>
    </location>
</feature>
<dbReference type="Proteomes" id="UP000460715">
    <property type="component" value="Unassembled WGS sequence"/>
</dbReference>
<accession>A0A845BKK0</accession>
<evidence type="ECO:0000256" key="1">
    <source>
        <dbReference type="SAM" id="SignalP"/>
    </source>
</evidence>
<dbReference type="PANTHER" id="PTHR32060:SF30">
    <property type="entry name" value="CARBOXY-TERMINAL PROCESSING PROTEASE CTPA"/>
    <property type="match status" value="1"/>
</dbReference>
<protein>
    <submittedName>
        <fullName evidence="3">PDZ domain-containing protein</fullName>
    </submittedName>
</protein>
<dbReference type="GO" id="GO:0006508">
    <property type="term" value="P:proteolysis"/>
    <property type="evidence" value="ECO:0007669"/>
    <property type="project" value="InterPro"/>
</dbReference>
<gene>
    <name evidence="3" type="ORF">E0493_11345</name>
</gene>
<organism evidence="3 4">
    <name type="scientific">Teichococcus coralli</name>
    <dbReference type="NCBI Taxonomy" id="2545983"/>
    <lineage>
        <taxon>Bacteria</taxon>
        <taxon>Pseudomonadati</taxon>
        <taxon>Pseudomonadota</taxon>
        <taxon>Alphaproteobacteria</taxon>
        <taxon>Acetobacterales</taxon>
        <taxon>Roseomonadaceae</taxon>
        <taxon>Roseomonas</taxon>
    </lineage>
</organism>
<keyword evidence="4" id="KW-1185">Reference proteome</keyword>
<dbReference type="OrthoDB" id="9812068at2"/>
<dbReference type="GO" id="GO:0030288">
    <property type="term" value="C:outer membrane-bounded periplasmic space"/>
    <property type="evidence" value="ECO:0007669"/>
    <property type="project" value="TreeGrafter"/>
</dbReference>
<dbReference type="InterPro" id="IPR041489">
    <property type="entry name" value="PDZ_6"/>
</dbReference>
<dbReference type="SUPFAM" id="SSF50156">
    <property type="entry name" value="PDZ domain-like"/>
    <property type="match status" value="1"/>
</dbReference>
<dbReference type="Pfam" id="PF03572">
    <property type="entry name" value="Peptidase_S41"/>
    <property type="match status" value="1"/>
</dbReference>